<keyword evidence="4" id="KW-1185">Reference proteome</keyword>
<feature type="domain" description="EDRF1 N-terminal" evidence="2">
    <location>
        <begin position="2"/>
        <end position="172"/>
    </location>
</feature>
<name>A0AAE1Q2Y7_9EUCA</name>
<evidence type="ECO:0000256" key="1">
    <source>
        <dbReference type="SAM" id="MobiDB-lite"/>
    </source>
</evidence>
<dbReference type="AlphaFoldDB" id="A0AAE1Q2Y7"/>
<gene>
    <name evidence="3" type="ORF">Pmani_009684</name>
</gene>
<sequence length="463" mass="51875">MYHLDGIVQKCQLIKTEDLPYTAESQFSLHLVRDVAQNILAFLNRKVTKEGHTYWLFKEKDDDIVKLYDLTSLCAEGRVRVDGNEEEESGQGSHQDPSDNPFTVPVAILFYRVAKNMSASEDAGSKIPTIRALFSNALSLLDNHQYPKIVSSAHYMLSDLYVPQDVDPDSPTLSDCSEDEREWLSVNRHSDGEAPSLQGSLEERCLSALDHVTQALRCFHSSTDTNCQISSGPTPSSNNASTTANTPKDHQEEPKMARPFQTIPMPHSHRNPKTTAVKEQWWYGLALRYLRFPFHAWQDMTCRLGDGTGSLPAPAQALTLAGDIFYMMAKHWQDIPTHVDAYNTVCDIHQEMLTLLDNIIPAQECCGVIKLPCDVEEAFSLSSARLEDAIATSQPEADIMLRRLGYVCKEIGVMYMYQAAKLENGGECVECSAVLPYHQVPYLLPLTPMHQHLQATLVLLQCL</sequence>
<dbReference type="GO" id="GO:0045893">
    <property type="term" value="P:positive regulation of DNA-templated transcription"/>
    <property type="evidence" value="ECO:0007669"/>
    <property type="project" value="TreeGrafter"/>
</dbReference>
<evidence type="ECO:0000259" key="2">
    <source>
        <dbReference type="Pfam" id="PF23788"/>
    </source>
</evidence>
<organism evidence="3 4">
    <name type="scientific">Petrolisthes manimaculis</name>
    <dbReference type="NCBI Taxonomy" id="1843537"/>
    <lineage>
        <taxon>Eukaryota</taxon>
        <taxon>Metazoa</taxon>
        <taxon>Ecdysozoa</taxon>
        <taxon>Arthropoda</taxon>
        <taxon>Crustacea</taxon>
        <taxon>Multicrustacea</taxon>
        <taxon>Malacostraca</taxon>
        <taxon>Eumalacostraca</taxon>
        <taxon>Eucarida</taxon>
        <taxon>Decapoda</taxon>
        <taxon>Pleocyemata</taxon>
        <taxon>Anomura</taxon>
        <taxon>Galatheoidea</taxon>
        <taxon>Porcellanidae</taxon>
        <taxon>Petrolisthes</taxon>
    </lineage>
</organism>
<dbReference type="EMBL" id="JAWZYT010000761">
    <property type="protein sequence ID" value="KAK4319350.1"/>
    <property type="molecule type" value="Genomic_DNA"/>
</dbReference>
<accession>A0AAE1Q2Y7</accession>
<evidence type="ECO:0000313" key="3">
    <source>
        <dbReference type="EMBL" id="KAK4319350.1"/>
    </source>
</evidence>
<dbReference type="InterPro" id="IPR056582">
    <property type="entry name" value="EDRF1_N"/>
</dbReference>
<comment type="caution">
    <text evidence="3">The sequence shown here is derived from an EMBL/GenBank/DDBJ whole genome shotgun (WGS) entry which is preliminary data.</text>
</comment>
<proteinExistence type="predicted"/>
<feature type="region of interest" description="Disordered" evidence="1">
    <location>
        <begin position="225"/>
        <end position="255"/>
    </location>
</feature>
<evidence type="ECO:0000313" key="4">
    <source>
        <dbReference type="Proteomes" id="UP001292094"/>
    </source>
</evidence>
<dbReference type="Pfam" id="PF23788">
    <property type="entry name" value="EDRF1_N"/>
    <property type="match status" value="1"/>
</dbReference>
<dbReference type="PANTHER" id="PTHR15000">
    <property type="entry name" value="ERYTHROID DIFFERENTIATION-RELATED FACTOR 1"/>
    <property type="match status" value="1"/>
</dbReference>
<dbReference type="Proteomes" id="UP001292094">
    <property type="component" value="Unassembled WGS sequence"/>
</dbReference>
<protein>
    <recommendedName>
        <fullName evidence="2">EDRF1 N-terminal domain-containing protein</fullName>
    </recommendedName>
</protein>
<reference evidence="3" key="1">
    <citation type="submission" date="2023-11" db="EMBL/GenBank/DDBJ databases">
        <title>Genome assemblies of two species of porcelain crab, Petrolisthes cinctipes and Petrolisthes manimaculis (Anomura: Porcellanidae).</title>
        <authorList>
            <person name="Angst P."/>
        </authorList>
    </citation>
    <scope>NUCLEOTIDE SEQUENCE</scope>
    <source>
        <strain evidence="3">PB745_02</strain>
        <tissue evidence="3">Gill</tissue>
    </source>
</reference>
<feature type="compositionally biased region" description="Polar residues" evidence="1">
    <location>
        <begin position="225"/>
        <end position="246"/>
    </location>
</feature>
<dbReference type="PANTHER" id="PTHR15000:SF1">
    <property type="entry name" value="ERYTHROID DIFFERENTIATION-RELATED FACTOR 1"/>
    <property type="match status" value="1"/>
</dbReference>